<feature type="transmembrane region" description="Helical" evidence="18">
    <location>
        <begin position="181"/>
        <end position="201"/>
    </location>
</feature>
<reference evidence="20 21" key="1">
    <citation type="submission" date="2012-02" db="EMBL/GenBank/DDBJ databases">
        <title>Whole genome shotgun sequence of Mobilicoccus pelagius NBRC 104925.</title>
        <authorList>
            <person name="Yoshida Y."/>
            <person name="Hosoyama A."/>
            <person name="Tsuchikane K."/>
            <person name="Katsumata H."/>
            <person name="Yamazaki S."/>
            <person name="Fujita N."/>
        </authorList>
    </citation>
    <scope>NUCLEOTIDE SEQUENCE [LARGE SCALE GENOMIC DNA]</scope>
    <source>
        <strain evidence="20 21">NBRC 104925</strain>
    </source>
</reference>
<evidence type="ECO:0000313" key="20">
    <source>
        <dbReference type="EMBL" id="GAB48840.1"/>
    </source>
</evidence>
<dbReference type="GO" id="GO:0051205">
    <property type="term" value="P:protein insertion into membrane"/>
    <property type="evidence" value="ECO:0007669"/>
    <property type="project" value="TreeGrafter"/>
</dbReference>
<evidence type="ECO:0000256" key="4">
    <source>
        <dbReference type="ARBA" id="ARBA00022448"/>
    </source>
</evidence>
<keyword evidence="10" id="KW-0143">Chaperone</keyword>
<protein>
    <recommendedName>
        <fullName evidence="3">Membrane protein insertase YidC</fullName>
    </recommendedName>
    <alternativeName>
        <fullName evidence="15">Foldase YidC</fullName>
    </alternativeName>
    <alternativeName>
        <fullName evidence="14">Membrane integrase YidC</fullName>
    </alternativeName>
    <alternativeName>
        <fullName evidence="13">Membrane protein YidC</fullName>
    </alternativeName>
</protein>
<evidence type="ECO:0000256" key="10">
    <source>
        <dbReference type="ARBA" id="ARBA00023186"/>
    </source>
</evidence>
<evidence type="ECO:0000256" key="15">
    <source>
        <dbReference type="ARBA" id="ARBA00033342"/>
    </source>
</evidence>
<dbReference type="Proteomes" id="UP000004367">
    <property type="component" value="Unassembled WGS sequence"/>
</dbReference>
<evidence type="ECO:0000256" key="2">
    <source>
        <dbReference type="ARBA" id="ARBA00010527"/>
    </source>
</evidence>
<feature type="domain" description="Membrane insertase YidC/Oxa/ALB C-terminal" evidence="19">
    <location>
        <begin position="41"/>
        <end position="259"/>
    </location>
</feature>
<evidence type="ECO:0000313" key="21">
    <source>
        <dbReference type="Proteomes" id="UP000004367"/>
    </source>
</evidence>
<dbReference type="NCBIfam" id="TIGR03592">
    <property type="entry name" value="yidC_oxa1_cterm"/>
    <property type="match status" value="1"/>
</dbReference>
<dbReference type="STRING" id="1089455.MOPEL_083_00450"/>
<dbReference type="RefSeq" id="WP_009482738.1">
    <property type="nucleotide sequence ID" value="NZ_BAFE01000061.1"/>
</dbReference>
<evidence type="ECO:0000256" key="5">
    <source>
        <dbReference type="ARBA" id="ARBA00022475"/>
    </source>
</evidence>
<name>H5USY2_9MICO</name>
<dbReference type="AlphaFoldDB" id="H5USY2"/>
<evidence type="ECO:0000256" key="6">
    <source>
        <dbReference type="ARBA" id="ARBA00022692"/>
    </source>
</evidence>
<keyword evidence="8 18" id="KW-1133">Transmembrane helix</keyword>
<feature type="transmembrane region" description="Helical" evidence="18">
    <location>
        <begin position="40"/>
        <end position="61"/>
    </location>
</feature>
<keyword evidence="5" id="KW-1003">Cell membrane</keyword>
<evidence type="ECO:0000256" key="17">
    <source>
        <dbReference type="SAM" id="MobiDB-lite"/>
    </source>
</evidence>
<comment type="similarity">
    <text evidence="2">Belongs to the OXA1/ALB3/YidC family. Type 1 subfamily.</text>
</comment>
<comment type="caution">
    <text evidence="20">The sequence shown here is derived from an EMBL/GenBank/DDBJ whole genome shotgun (WGS) entry which is preliminary data.</text>
</comment>
<dbReference type="EMBL" id="BAFE01000061">
    <property type="protein sequence ID" value="GAB48840.1"/>
    <property type="molecule type" value="Genomic_DNA"/>
</dbReference>
<evidence type="ECO:0000256" key="8">
    <source>
        <dbReference type="ARBA" id="ARBA00022989"/>
    </source>
</evidence>
<sequence>MERGFWGTLLWPLEWAVEWVLVGFHSLNTALGMPAASGWNWALAIAGLVVVVRILLIPLFVKQIQSSRRMQLIQPELQKIQKKYKGKKDPESQQAMTAETMDLYKRTGTNPFSSCMPILIQMPIFFALFKVLNGLGKVASGQLEPAGPLGREIAHQANSSTLFGAPLSATFMTSGDLNTKILTIVLIALMSVTTFTTQHQLMRRNMPESALDNPFAQQQKIMLYMFPIIFAVSGVNFPIGVLIYWLITNLWTMGQQFYVISRMPAPGSPAEKALEERRRRRGKEHRAFTVPGLHHADGESDASETTGSGATAVGDGPVRTNGAPTTTPVRRSGQRQQPQKRRRKR</sequence>
<dbReference type="InterPro" id="IPR047196">
    <property type="entry name" value="YidC_ALB_C"/>
</dbReference>
<dbReference type="GO" id="GO:0005886">
    <property type="term" value="C:plasma membrane"/>
    <property type="evidence" value="ECO:0007669"/>
    <property type="project" value="UniProtKB-SubCell"/>
</dbReference>
<evidence type="ECO:0000256" key="3">
    <source>
        <dbReference type="ARBA" id="ARBA00015325"/>
    </source>
</evidence>
<dbReference type="CDD" id="cd20070">
    <property type="entry name" value="5TM_YidC_Alb3"/>
    <property type="match status" value="1"/>
</dbReference>
<evidence type="ECO:0000256" key="11">
    <source>
        <dbReference type="ARBA" id="ARBA00025034"/>
    </source>
</evidence>
<dbReference type="NCBIfam" id="NF002350">
    <property type="entry name" value="PRK01315.1"/>
    <property type="match status" value="1"/>
</dbReference>
<comment type="subunit">
    <text evidence="12">Interacts with the Sec translocase complex via SecD. Specifically interacts with transmembrane segments of nascent integral membrane proteins during membrane integration.</text>
</comment>
<keyword evidence="7" id="KW-0653">Protein transport</keyword>
<evidence type="ECO:0000256" key="18">
    <source>
        <dbReference type="SAM" id="Phobius"/>
    </source>
</evidence>
<comment type="subcellular location">
    <subcellularLocation>
        <location evidence="1">Cell membrane</location>
        <topology evidence="1">Multi-pass membrane protein</topology>
    </subcellularLocation>
    <subcellularLocation>
        <location evidence="16">Membrane</location>
        <topology evidence="16">Multi-pass membrane protein</topology>
    </subcellularLocation>
</comment>
<proteinExistence type="inferred from homology"/>
<dbReference type="OrthoDB" id="9780552at2"/>
<keyword evidence="21" id="KW-1185">Reference proteome</keyword>
<keyword evidence="9 18" id="KW-0472">Membrane</keyword>
<evidence type="ECO:0000256" key="13">
    <source>
        <dbReference type="ARBA" id="ARBA00031538"/>
    </source>
</evidence>
<evidence type="ECO:0000256" key="14">
    <source>
        <dbReference type="ARBA" id="ARBA00033245"/>
    </source>
</evidence>
<evidence type="ECO:0000256" key="16">
    <source>
        <dbReference type="RuleBase" id="RU003945"/>
    </source>
</evidence>
<evidence type="ECO:0000256" key="1">
    <source>
        <dbReference type="ARBA" id="ARBA00004651"/>
    </source>
</evidence>
<dbReference type="InterPro" id="IPR001708">
    <property type="entry name" value="YidC/ALB3/OXA1/COX18"/>
</dbReference>
<gene>
    <name evidence="20" type="ORF">MOPEL_083_00450</name>
</gene>
<dbReference type="PANTHER" id="PTHR12428">
    <property type="entry name" value="OXA1"/>
    <property type="match status" value="1"/>
</dbReference>
<dbReference type="PANTHER" id="PTHR12428:SF65">
    <property type="entry name" value="CYTOCHROME C OXIDASE ASSEMBLY PROTEIN COX18, MITOCHONDRIAL"/>
    <property type="match status" value="1"/>
</dbReference>
<evidence type="ECO:0000256" key="7">
    <source>
        <dbReference type="ARBA" id="ARBA00022927"/>
    </source>
</evidence>
<evidence type="ECO:0000256" key="9">
    <source>
        <dbReference type="ARBA" id="ARBA00023136"/>
    </source>
</evidence>
<feature type="region of interest" description="Disordered" evidence="17">
    <location>
        <begin position="266"/>
        <end position="345"/>
    </location>
</feature>
<dbReference type="GO" id="GO:0032977">
    <property type="term" value="F:membrane insertase activity"/>
    <property type="evidence" value="ECO:0007669"/>
    <property type="project" value="InterPro"/>
</dbReference>
<dbReference type="GO" id="GO:0015031">
    <property type="term" value="P:protein transport"/>
    <property type="evidence" value="ECO:0007669"/>
    <property type="project" value="UniProtKB-KW"/>
</dbReference>
<feature type="transmembrane region" description="Helical" evidence="18">
    <location>
        <begin position="221"/>
        <end position="247"/>
    </location>
</feature>
<organism evidence="20 21">
    <name type="scientific">Mobilicoccus pelagius NBRC 104925</name>
    <dbReference type="NCBI Taxonomy" id="1089455"/>
    <lineage>
        <taxon>Bacteria</taxon>
        <taxon>Bacillati</taxon>
        <taxon>Actinomycetota</taxon>
        <taxon>Actinomycetes</taxon>
        <taxon>Micrococcales</taxon>
        <taxon>Dermatophilaceae</taxon>
        <taxon>Mobilicoccus</taxon>
    </lineage>
</organism>
<keyword evidence="6 16" id="KW-0812">Transmembrane</keyword>
<keyword evidence="4" id="KW-0813">Transport</keyword>
<comment type="function">
    <text evidence="11">Required for the insertion and/or proper folding and/or complex formation of integral membrane proteins into the membrane. Involved in integration of membrane proteins that insert both dependently and independently of the Sec translocase complex, as well as at least some lipoproteins. Aids folding of multispanning membrane proteins.</text>
</comment>
<accession>H5USY2</accession>
<evidence type="ECO:0000259" key="19">
    <source>
        <dbReference type="Pfam" id="PF02096"/>
    </source>
</evidence>
<dbReference type="eggNOG" id="COG0706">
    <property type="taxonomic scope" value="Bacteria"/>
</dbReference>
<dbReference type="InterPro" id="IPR028055">
    <property type="entry name" value="YidC/Oxa/ALB_C"/>
</dbReference>
<evidence type="ECO:0000256" key="12">
    <source>
        <dbReference type="ARBA" id="ARBA00026028"/>
    </source>
</evidence>
<dbReference type="Pfam" id="PF02096">
    <property type="entry name" value="60KD_IMP"/>
    <property type="match status" value="1"/>
</dbReference>